<comment type="similarity">
    <text evidence="1">Belongs to the HipA Ser/Thr kinase family.</text>
</comment>
<dbReference type="Gene3D" id="1.10.1070.20">
    <property type="match status" value="1"/>
</dbReference>
<dbReference type="InterPro" id="IPR017508">
    <property type="entry name" value="HipA_N1"/>
</dbReference>
<dbReference type="InterPro" id="IPR012893">
    <property type="entry name" value="HipA-like_C"/>
</dbReference>
<evidence type="ECO:0000259" key="4">
    <source>
        <dbReference type="Pfam" id="PF07804"/>
    </source>
</evidence>
<dbReference type="AlphaFoldDB" id="A0A2N3I8L4"/>
<evidence type="ECO:0000313" key="6">
    <source>
        <dbReference type="EMBL" id="PKQ66630.1"/>
    </source>
</evidence>
<feature type="domain" description="HipA-like C-terminal" evidence="4">
    <location>
        <begin position="161"/>
        <end position="383"/>
    </location>
</feature>
<dbReference type="GO" id="GO:0004674">
    <property type="term" value="F:protein serine/threonine kinase activity"/>
    <property type="evidence" value="ECO:0007669"/>
    <property type="project" value="TreeGrafter"/>
</dbReference>
<dbReference type="InterPro" id="IPR052028">
    <property type="entry name" value="HipA_Ser/Thr_kinase"/>
</dbReference>
<dbReference type="Pfam" id="PF13657">
    <property type="entry name" value="Couple_hipA"/>
    <property type="match status" value="1"/>
</dbReference>
<name>A0A2N3I8L4_9BACT</name>
<feature type="domain" description="HipA N-terminal subdomain 1" evidence="5">
    <location>
        <begin position="18"/>
        <end position="117"/>
    </location>
</feature>
<dbReference type="Proteomes" id="UP000233618">
    <property type="component" value="Unassembled WGS sequence"/>
</dbReference>
<sequence>MEEIRNILVSLQLEGKTYEVGELVVNNRQIYFRYHQEFLKTGLNISPLKLPFTGEINNAEKEPFEGLYGVFNDSLPDGWGRLLLDRSLSSKGIDIYGLTPLDRLAYVGRTGLGALCYQPQQEGKHDFDKQLELDAIAQEMKHVLKGESTEMIEELFALGGSSGGARPKILAGFNKQNNELVHGYDQMQDGFEEWLIKFPSSQDNQEIAKIEYAYYQMALKAGIEMSECQLFHGKTDQTYFGTRRFDRTETGRLHVHTASGLMHDNFRMSTMDYGHLMDCAFRLEKHVNAYEKVLRLAAFNVFAHNRDDHSKNFSFLMDGKRNWKMAPAYDLTFSTSAYGIHSTMVAGESKSPGEKHLLKLADHFGIKKPELIIEQVKEALSKWKYIAQDCGISKPVISEIEKTFNKLNALEN</sequence>
<protein>
    <submittedName>
        <fullName evidence="6">Phosphatidylinositol kinase</fullName>
    </submittedName>
</protein>
<evidence type="ECO:0000256" key="1">
    <source>
        <dbReference type="ARBA" id="ARBA00010164"/>
    </source>
</evidence>
<dbReference type="GO" id="GO:0005829">
    <property type="term" value="C:cytosol"/>
    <property type="evidence" value="ECO:0007669"/>
    <property type="project" value="TreeGrafter"/>
</dbReference>
<keyword evidence="7" id="KW-1185">Reference proteome</keyword>
<accession>A0A2N3I8L4</accession>
<gene>
    <name evidence="6" type="ORF">BZG01_10135</name>
</gene>
<dbReference type="RefSeq" id="WP_101309723.1">
    <property type="nucleotide sequence ID" value="NZ_MVDE01000013.1"/>
</dbReference>
<reference evidence="6 7" key="1">
    <citation type="journal article" date="2017" name="Front. Microbiol.">
        <title>Labilibaculum manganireducens gen. nov., sp. nov. and Labilibaculum filiforme sp. nov., Novel Bacteroidetes Isolated from Subsurface Sediments of the Baltic Sea.</title>
        <authorList>
            <person name="Vandieken V."/>
            <person name="Marshall I.P."/>
            <person name="Niemann H."/>
            <person name="Engelen B."/>
            <person name="Cypionka H."/>
        </authorList>
    </citation>
    <scope>NUCLEOTIDE SEQUENCE [LARGE SCALE GENOMIC DNA]</scope>
    <source>
        <strain evidence="6 7">59.10-2M</strain>
    </source>
</reference>
<organism evidence="6 7">
    <name type="scientific">Labilibaculum manganireducens</name>
    <dbReference type="NCBI Taxonomy" id="1940525"/>
    <lineage>
        <taxon>Bacteria</taxon>
        <taxon>Pseudomonadati</taxon>
        <taxon>Bacteroidota</taxon>
        <taxon>Bacteroidia</taxon>
        <taxon>Marinilabiliales</taxon>
        <taxon>Marinifilaceae</taxon>
        <taxon>Labilibaculum</taxon>
    </lineage>
</organism>
<evidence type="ECO:0000313" key="7">
    <source>
        <dbReference type="Proteomes" id="UP000233618"/>
    </source>
</evidence>
<evidence type="ECO:0000259" key="5">
    <source>
        <dbReference type="Pfam" id="PF13657"/>
    </source>
</evidence>
<dbReference type="PANTHER" id="PTHR37419">
    <property type="entry name" value="SERINE/THREONINE-PROTEIN KINASE TOXIN HIPA"/>
    <property type="match status" value="1"/>
</dbReference>
<evidence type="ECO:0000256" key="2">
    <source>
        <dbReference type="ARBA" id="ARBA00022679"/>
    </source>
</evidence>
<dbReference type="PANTHER" id="PTHR37419:SF8">
    <property type="entry name" value="TOXIN YJJJ"/>
    <property type="match status" value="1"/>
</dbReference>
<proteinExistence type="inferred from homology"/>
<evidence type="ECO:0000256" key="3">
    <source>
        <dbReference type="ARBA" id="ARBA00022777"/>
    </source>
</evidence>
<keyword evidence="2" id="KW-0808">Transferase</keyword>
<dbReference type="EMBL" id="MVDE01000013">
    <property type="protein sequence ID" value="PKQ66630.1"/>
    <property type="molecule type" value="Genomic_DNA"/>
</dbReference>
<dbReference type="Pfam" id="PF07804">
    <property type="entry name" value="HipA_C"/>
    <property type="match status" value="1"/>
</dbReference>
<keyword evidence="3 6" id="KW-0418">Kinase</keyword>
<comment type="caution">
    <text evidence="6">The sequence shown here is derived from an EMBL/GenBank/DDBJ whole genome shotgun (WGS) entry which is preliminary data.</text>
</comment>